<reference evidence="2" key="1">
    <citation type="journal article" date="2019" name="Int. J. Syst. Evol. Microbiol.">
        <title>The Global Catalogue of Microorganisms (GCM) 10K type strain sequencing project: providing services to taxonomists for standard genome sequencing and annotation.</title>
        <authorList>
            <consortium name="The Broad Institute Genomics Platform"/>
            <consortium name="The Broad Institute Genome Sequencing Center for Infectious Disease"/>
            <person name="Wu L."/>
            <person name="Ma J."/>
        </authorList>
    </citation>
    <scope>NUCLEOTIDE SEQUENCE [LARGE SCALE GENOMIC DNA]</scope>
    <source>
        <strain evidence="2">CGMCC 4.7676</strain>
    </source>
</reference>
<comment type="caution">
    <text evidence="1">The sequence shown here is derived from an EMBL/GenBank/DDBJ whole genome shotgun (WGS) entry which is preliminary data.</text>
</comment>
<evidence type="ECO:0008006" key="3">
    <source>
        <dbReference type="Google" id="ProtNLM"/>
    </source>
</evidence>
<evidence type="ECO:0000313" key="2">
    <source>
        <dbReference type="Proteomes" id="UP001595645"/>
    </source>
</evidence>
<dbReference type="Proteomes" id="UP001595645">
    <property type="component" value="Unassembled WGS sequence"/>
</dbReference>
<protein>
    <recommendedName>
        <fullName evidence="3">DUF4062 domain-containing protein</fullName>
    </recommendedName>
</protein>
<organism evidence="1 2">
    <name type="scientific">Amycolatopsis speibonae</name>
    <dbReference type="NCBI Taxonomy" id="1450224"/>
    <lineage>
        <taxon>Bacteria</taxon>
        <taxon>Bacillati</taxon>
        <taxon>Actinomycetota</taxon>
        <taxon>Actinomycetes</taxon>
        <taxon>Pseudonocardiales</taxon>
        <taxon>Pseudonocardiaceae</taxon>
        <taxon>Amycolatopsis</taxon>
    </lineage>
</organism>
<gene>
    <name evidence="1" type="ORF">ACFOSH_31780</name>
</gene>
<evidence type="ECO:0000313" key="1">
    <source>
        <dbReference type="EMBL" id="MFC3454040.1"/>
    </source>
</evidence>
<dbReference type="EMBL" id="JBHRWK010000059">
    <property type="protein sequence ID" value="MFC3454040.1"/>
    <property type="molecule type" value="Genomic_DNA"/>
</dbReference>
<name>A0ABV7P4M5_9PSEU</name>
<sequence>MTDQTPRVVCVCGSMRFYEAMFAVAQDEETAGRIVLLPYPADRSEEDLARHHRAKIDLADEVLVVNLGGYVGESAASEIAYATEAGKPVWYLFKEAARV</sequence>
<dbReference type="RefSeq" id="WP_378243200.1">
    <property type="nucleotide sequence ID" value="NZ_JBHRWK010000059.1"/>
</dbReference>
<accession>A0ABV7P4M5</accession>
<proteinExistence type="predicted"/>
<keyword evidence="2" id="KW-1185">Reference proteome</keyword>